<accession>A0A140DRL2</accession>
<evidence type="ECO:0000313" key="2">
    <source>
        <dbReference type="Proteomes" id="UP000069771"/>
    </source>
</evidence>
<dbReference type="Proteomes" id="UP000069771">
    <property type="component" value="Chromosome"/>
</dbReference>
<reference evidence="1 2" key="1">
    <citation type="journal article" date="2016" name="Gut Pathog.">
        <title>Whole genome sequencing of "Faecalibaculum rodentium" ALO17, isolated from C57BL/6J laboratory mouse feces.</title>
        <authorList>
            <person name="Lim S."/>
            <person name="Chang D.H."/>
            <person name="Ahn S."/>
            <person name="Kim B.C."/>
        </authorList>
    </citation>
    <scope>NUCLEOTIDE SEQUENCE [LARGE SCALE GENOMIC DNA]</scope>
    <source>
        <strain evidence="1 2">Alo17</strain>
    </source>
</reference>
<protein>
    <submittedName>
        <fullName evidence="1">Uncharacterized protein</fullName>
    </submittedName>
</protein>
<gene>
    <name evidence="1" type="ORF">AALO17_01550</name>
</gene>
<dbReference type="EMBL" id="CP011391">
    <property type="protein sequence ID" value="AMK53289.1"/>
    <property type="molecule type" value="Genomic_DNA"/>
</dbReference>
<proteinExistence type="predicted"/>
<sequence>MKIQADSAGWSFPGYYYQAAFFVSGSPAQQTAAQETG</sequence>
<evidence type="ECO:0000313" key="1">
    <source>
        <dbReference type="EMBL" id="AMK53289.1"/>
    </source>
</evidence>
<keyword evidence="2" id="KW-1185">Reference proteome</keyword>
<name>A0A140DRL2_9FIRM</name>
<organism evidence="1 2">
    <name type="scientific">Faecalibaculum rodentium</name>
    <dbReference type="NCBI Taxonomy" id="1702221"/>
    <lineage>
        <taxon>Bacteria</taxon>
        <taxon>Bacillati</taxon>
        <taxon>Bacillota</taxon>
        <taxon>Erysipelotrichia</taxon>
        <taxon>Erysipelotrichales</taxon>
        <taxon>Erysipelotrichaceae</taxon>
        <taxon>Faecalibaculum</taxon>
    </lineage>
</organism>
<dbReference type="KEGG" id="fro:AALO17_01550"/>
<dbReference type="AlphaFoldDB" id="A0A140DRL2"/>